<feature type="domain" description="Methyl-accepting transducer" evidence="5">
    <location>
        <begin position="74"/>
        <end position="310"/>
    </location>
</feature>
<dbReference type="Pfam" id="PF00015">
    <property type="entry name" value="MCPsignal"/>
    <property type="match status" value="1"/>
</dbReference>
<keyword evidence="4" id="KW-0472">Membrane</keyword>
<keyword evidence="2 3" id="KW-0807">Transducer</keyword>
<dbReference type="EMBL" id="JANATA010000038">
    <property type="protein sequence ID" value="MCP3429762.1"/>
    <property type="molecule type" value="Genomic_DNA"/>
</dbReference>
<evidence type="ECO:0000313" key="7">
    <source>
        <dbReference type="Proteomes" id="UP001165413"/>
    </source>
</evidence>
<dbReference type="RefSeq" id="WP_254102493.1">
    <property type="nucleotide sequence ID" value="NZ_JANATA010000038.1"/>
</dbReference>
<protein>
    <submittedName>
        <fullName evidence="6">Methyl-accepting chemotaxis protein</fullName>
    </submittedName>
</protein>
<keyword evidence="7" id="KW-1185">Reference proteome</keyword>
<evidence type="ECO:0000313" key="6">
    <source>
        <dbReference type="EMBL" id="MCP3429762.1"/>
    </source>
</evidence>
<dbReference type="PROSITE" id="PS50111">
    <property type="entry name" value="CHEMOTAXIS_TRANSDUC_2"/>
    <property type="match status" value="1"/>
</dbReference>
<evidence type="ECO:0000256" key="1">
    <source>
        <dbReference type="ARBA" id="ARBA00004370"/>
    </source>
</evidence>
<organism evidence="6 7">
    <name type="scientific">Opacimonas viscosa</name>
    <dbReference type="NCBI Taxonomy" id="2961944"/>
    <lineage>
        <taxon>Bacteria</taxon>
        <taxon>Pseudomonadati</taxon>
        <taxon>Pseudomonadota</taxon>
        <taxon>Gammaproteobacteria</taxon>
        <taxon>Alteromonadales</taxon>
        <taxon>Alteromonadaceae</taxon>
        <taxon>Opacimonas</taxon>
    </lineage>
</organism>
<dbReference type="SUPFAM" id="SSF58104">
    <property type="entry name" value="Methyl-accepting chemotaxis protein (MCP) signaling domain"/>
    <property type="match status" value="1"/>
</dbReference>
<dbReference type="Proteomes" id="UP001165413">
    <property type="component" value="Unassembled WGS sequence"/>
</dbReference>
<keyword evidence="4" id="KW-1133">Transmembrane helix</keyword>
<accession>A0AA41X091</accession>
<dbReference type="AlphaFoldDB" id="A0AA41X091"/>
<comment type="subcellular location">
    <subcellularLocation>
        <location evidence="1">Membrane</location>
    </subcellularLocation>
</comment>
<dbReference type="PANTHER" id="PTHR32089">
    <property type="entry name" value="METHYL-ACCEPTING CHEMOTAXIS PROTEIN MCPB"/>
    <property type="match status" value="1"/>
</dbReference>
<evidence type="ECO:0000256" key="2">
    <source>
        <dbReference type="ARBA" id="ARBA00023224"/>
    </source>
</evidence>
<proteinExistence type="predicted"/>
<keyword evidence="4" id="KW-0812">Transmembrane</keyword>
<sequence>MKYVPLFFTVLVVSILYVELAFLSAPIFLYSALSVTLLISFYAQSFIINHANKTDIPETNDDIFTSNAENIASSTSKIAIGGANVSHFTDKLSQLFSAQVDQTSAIADKVKLLESGNVELLTTTHQAQKCIDDSSKETEKTHGLLGDALSQQEQLDAQITSTSESLTNLKVKADAIGSIVTTINQLADQTNMLALNAAIEAARAGEQGRGFAVVADEVRELAKKTTDATYGIEQVLEEITFATKDSVSAIEEVSVSGKNMAHLVSQTAEVVTHNNELAASARTAMQQVFITVEEHNQTNQGITQNIDSLFSSTQELEGDLNEVSNKVLNLCNQTEDIFRQLHVFDLSNRNAIVKDLAIVAAELVGAKFEEALLSGEISNAALFDNQHKPIPNTNPQKYTTMFDSFTDKVLPLIQEPILQQHNFLIYAGAVDSKGYFPTHNKKFSKPMTGVFENDLLHSRTKRIFDDYTGKRCGSNTEKFLLQTYKRDTGEVMHDLSAPIYVNGKHWGGFRIGYKAD</sequence>
<name>A0AA41X091_9ALTE</name>
<dbReference type="PANTHER" id="PTHR32089:SF112">
    <property type="entry name" value="LYSOZYME-LIKE PROTEIN-RELATED"/>
    <property type="match status" value="1"/>
</dbReference>
<dbReference type="SMART" id="SM00283">
    <property type="entry name" value="MA"/>
    <property type="match status" value="1"/>
</dbReference>
<comment type="caution">
    <text evidence="6">The sequence shown here is derived from an EMBL/GenBank/DDBJ whole genome shotgun (WGS) entry which is preliminary data.</text>
</comment>
<dbReference type="Gene3D" id="1.10.287.950">
    <property type="entry name" value="Methyl-accepting chemotaxis protein"/>
    <property type="match status" value="1"/>
</dbReference>
<feature type="transmembrane region" description="Helical" evidence="4">
    <location>
        <begin position="6"/>
        <end position="23"/>
    </location>
</feature>
<dbReference type="GO" id="GO:0007165">
    <property type="term" value="P:signal transduction"/>
    <property type="evidence" value="ECO:0007669"/>
    <property type="project" value="UniProtKB-KW"/>
</dbReference>
<dbReference type="GO" id="GO:0016020">
    <property type="term" value="C:membrane"/>
    <property type="evidence" value="ECO:0007669"/>
    <property type="project" value="UniProtKB-SubCell"/>
</dbReference>
<dbReference type="InterPro" id="IPR004089">
    <property type="entry name" value="MCPsignal_dom"/>
</dbReference>
<evidence type="ECO:0000256" key="3">
    <source>
        <dbReference type="PROSITE-ProRule" id="PRU00284"/>
    </source>
</evidence>
<dbReference type="GO" id="GO:0006935">
    <property type="term" value="P:chemotaxis"/>
    <property type="evidence" value="ECO:0007669"/>
    <property type="project" value="UniProtKB-ARBA"/>
</dbReference>
<gene>
    <name evidence="6" type="ORF">NLF92_12520</name>
</gene>
<reference evidence="6" key="1">
    <citation type="submission" date="2022-07" db="EMBL/GenBank/DDBJ databases">
        <title>Characterization of the Novel Bacterium Alteromonas immobilis LMIT006 and Alteromonas gregis LMIT007.</title>
        <authorList>
            <person name="Lin X."/>
        </authorList>
    </citation>
    <scope>NUCLEOTIDE SEQUENCE</scope>
    <source>
        <strain evidence="6">LMIT007</strain>
    </source>
</reference>
<evidence type="ECO:0000259" key="5">
    <source>
        <dbReference type="PROSITE" id="PS50111"/>
    </source>
</evidence>
<evidence type="ECO:0000256" key="4">
    <source>
        <dbReference type="SAM" id="Phobius"/>
    </source>
</evidence>